<dbReference type="EMBL" id="OZ034836">
    <property type="protein sequence ID" value="CAL1677849.1"/>
    <property type="molecule type" value="Genomic_DNA"/>
</dbReference>
<accession>A0AAV2NEF7</accession>
<dbReference type="AlphaFoldDB" id="A0AAV2NEF7"/>
<protein>
    <submittedName>
        <fullName evidence="1">Uncharacterized protein</fullName>
    </submittedName>
</protein>
<organism evidence="1 2">
    <name type="scientific">Lasius platythorax</name>
    <dbReference type="NCBI Taxonomy" id="488582"/>
    <lineage>
        <taxon>Eukaryota</taxon>
        <taxon>Metazoa</taxon>
        <taxon>Ecdysozoa</taxon>
        <taxon>Arthropoda</taxon>
        <taxon>Hexapoda</taxon>
        <taxon>Insecta</taxon>
        <taxon>Pterygota</taxon>
        <taxon>Neoptera</taxon>
        <taxon>Endopterygota</taxon>
        <taxon>Hymenoptera</taxon>
        <taxon>Apocrita</taxon>
        <taxon>Aculeata</taxon>
        <taxon>Formicoidea</taxon>
        <taxon>Formicidae</taxon>
        <taxon>Formicinae</taxon>
        <taxon>Lasius</taxon>
        <taxon>Lasius</taxon>
    </lineage>
</organism>
<reference evidence="1" key="1">
    <citation type="submission" date="2024-04" db="EMBL/GenBank/DDBJ databases">
        <authorList>
            <consortium name="Molecular Ecology Group"/>
        </authorList>
    </citation>
    <scope>NUCLEOTIDE SEQUENCE</scope>
</reference>
<sequence length="67" mass="7492">MPGNIWIPFDGRRTNGNHLETWRPENYPSCLRIPVSRCLSYSPGLPVCLHPLLESAESPVSLLSRGC</sequence>
<gene>
    <name evidence="1" type="ORF">LPLAT_LOCUS3796</name>
</gene>
<proteinExistence type="predicted"/>
<dbReference type="Proteomes" id="UP001497644">
    <property type="component" value="Chromosome 13"/>
</dbReference>
<keyword evidence="2" id="KW-1185">Reference proteome</keyword>
<evidence type="ECO:0000313" key="2">
    <source>
        <dbReference type="Proteomes" id="UP001497644"/>
    </source>
</evidence>
<name>A0AAV2NEF7_9HYME</name>
<evidence type="ECO:0000313" key="1">
    <source>
        <dbReference type="EMBL" id="CAL1677849.1"/>
    </source>
</evidence>